<dbReference type="EMBL" id="CAIX01000002">
    <property type="protein sequence ID" value="CCI39474.1"/>
    <property type="molecule type" value="Genomic_DNA"/>
</dbReference>
<dbReference type="STRING" id="65357.A0A024FY18"/>
<evidence type="ECO:0000259" key="1">
    <source>
        <dbReference type="PROSITE" id="PS50011"/>
    </source>
</evidence>
<organism evidence="2 3">
    <name type="scientific">Albugo candida</name>
    <dbReference type="NCBI Taxonomy" id="65357"/>
    <lineage>
        <taxon>Eukaryota</taxon>
        <taxon>Sar</taxon>
        <taxon>Stramenopiles</taxon>
        <taxon>Oomycota</taxon>
        <taxon>Peronosporomycetes</taxon>
        <taxon>Albuginales</taxon>
        <taxon>Albuginaceae</taxon>
        <taxon>Albugo</taxon>
    </lineage>
</organism>
<gene>
    <name evidence="2" type="ORF">BN9_002570</name>
</gene>
<dbReference type="InterPro" id="IPR008271">
    <property type="entry name" value="Ser/Thr_kinase_AS"/>
</dbReference>
<dbReference type="InterPro" id="IPR053083">
    <property type="entry name" value="TF_kinase-domain_protein"/>
</dbReference>
<dbReference type="InterPro" id="IPR011009">
    <property type="entry name" value="Kinase-like_dom_sf"/>
</dbReference>
<sequence length="1665" mass="190280">MNDKPRFPLLGHALVIPKTELENGTIGVKSCQAKRSSEKILGSKLNSIAVMARDSMSGKNNPLHGVAPLPSRYLLVMLASDGKNAMGFLLLQPLGTFVLALVENTVCIYFKFAWTVQRIVIACGETATRIIESTEWNSGWNENGNPSVKRNCLHRVYVPSWMFEFLIKCWKKNLPCIRAIYMTAFADLAEMHECVLKDYPQQYVWENEADGKWHNFLLDPKIIDALSIESQKYGLILNSKTLGFYLLCSEATKRDYSSSCLSKRVSYRIRNIEFQLDSSHVAITDGVAVIESSRTFLKFGAKKYMAIKGVQFASLRDSFQNPHQTTLKFVTNPLAALNSIGKHSTASRLAELSNNVSESEEYQAILRLHGGLHDFNSNNQHIEKLNELIEKYLDSVNLSKQPQVDSESECERAEEVIICLVERLVAYYLMREEAPGQHYSKDFGSATSNLMKKCIVEMSLRYATQSSWIQILHCCLCMMSRRKSISAEFVDMIYQLSISSHVFNDKLMTFSGLESLWCIFMVLTDDSVLLETRKSTEKHNLLAEFSCRCIPQPSSRFSQIISLVTDTLQSLKKHTKTQVELKYSLDNICEIDVPLFTQVNFLLMRYGSKDPIASNRLNASKNYIPSEAVLLETAILSFIYRVVTDLLVSVGTSSHLWRSEQCLGLFNLYGRLYIRLQYCASTSESQQTQLIFRILTAFMELHRQYKIILASKSDFRPCGGFQDCLQYFILEWDIFFASLDACKNTDASSVSNVFSLQLYIFNNLPLEIFEEYVKLVFEKMSACTIRCCSLHKLCARKTSTGEYGGLTETFTISLVNLMKLYTCILKRVKGVKLQLQVYHQLSSIGATMPIQYMAETILSATFRVQPQIDHTVDIFCDFLQALLSMMKQCEVSSNVINREICLVDLFYKTCVRGNLSMSGLIDTAKVATSDDIMDAQRSVLRLLGTLYCTFDHGSWKLPTTPLQNVRWHLDRLLCSEAVEGCQLYFSGILAILERRNVYLDGTNVSELDHYVISKSLEYLATKAGGCSAQYDGATNHLEEQKTLFKSLSVPNISWPKNIKNFRGNSTSLSKTTAYVIVLLLSCFLTSRRPDTLSEGDSTSQWDNSALYHSVNVCSLPDARCADIDTIQSHLFTLHQNSKKYILPELLISILEDKDLSTVWRSKQKSKAMRMLLRLMVPDFYPRTLYIQKRLSEKASKWDVPDPPRSYRQSSDEDLEAFESFLNSNEAHRDTQKPQEWMYVAKGAFASVYSSYTPCLNIQVAVKRIPCLRSRQNRSVIPDVFHEIQVLDKLNQYAKGSSLQLLDFGLCTDDEHFEIITEFFPLNLKEWRDFVRNQFPIGSTFTLILCVFSTLCRHLEKIHSAGILHLDIKCENILIRCEDWKTFTDALLQSLKDGNDNWRKYLDRSVVFADFGEALPFVTVPKDDGDNYCEYFGHARGTEAIQSPEMLQHSNERTLKITSASDIWSLGALLYELLGERMLFEQETSASLYTHLVLHKEESCSPREFQTLKPQHIAYLEEYYISRRSISTQEEELLTEMMRLCDFILQRDPRIRPTLSELHDSVDRLIASNLEKTRFVKEPIIPQTLLLQNGEEIDDFCFNDDYAHAIHSNESEVSDVMAITQHWDIRLARKNNGLSCKNWHDQHPAKILEVRVCQKFTQIVITLCGN</sequence>
<dbReference type="PROSITE" id="PS50011">
    <property type="entry name" value="PROTEIN_KINASE_DOM"/>
    <property type="match status" value="1"/>
</dbReference>
<dbReference type="InParanoid" id="A0A024FY18"/>
<reference evidence="2 3" key="1">
    <citation type="submission" date="2012-05" db="EMBL/GenBank/DDBJ databases">
        <title>Recombination and specialization in a pathogen metapopulation.</title>
        <authorList>
            <person name="Gardiner A."/>
            <person name="Kemen E."/>
            <person name="Schultz-Larsen T."/>
            <person name="MacLean D."/>
            <person name="Van Oosterhout C."/>
            <person name="Jones J.D.G."/>
        </authorList>
    </citation>
    <scope>NUCLEOTIDE SEQUENCE [LARGE SCALE GENOMIC DNA]</scope>
    <source>
        <strain evidence="2 3">Ac Nc2</strain>
    </source>
</reference>
<dbReference type="Proteomes" id="UP000053237">
    <property type="component" value="Unassembled WGS sequence"/>
</dbReference>
<dbReference type="GO" id="GO:0004672">
    <property type="term" value="F:protein kinase activity"/>
    <property type="evidence" value="ECO:0007669"/>
    <property type="project" value="InterPro"/>
</dbReference>
<dbReference type="Gene3D" id="1.10.510.10">
    <property type="entry name" value="Transferase(Phosphotransferase) domain 1"/>
    <property type="match status" value="1"/>
</dbReference>
<protein>
    <recommendedName>
        <fullName evidence="1">Protein kinase domain-containing protein</fullName>
    </recommendedName>
</protein>
<feature type="domain" description="Protein kinase" evidence="1">
    <location>
        <begin position="1233"/>
        <end position="1561"/>
    </location>
</feature>
<accession>A0A024FY18</accession>
<comment type="caution">
    <text evidence="2">The sequence shown here is derived from an EMBL/GenBank/DDBJ whole genome shotgun (WGS) entry which is preliminary data.</text>
</comment>
<dbReference type="OrthoDB" id="568369at2759"/>
<keyword evidence="3" id="KW-1185">Reference proteome</keyword>
<dbReference type="SUPFAM" id="SSF56112">
    <property type="entry name" value="Protein kinase-like (PK-like)"/>
    <property type="match status" value="1"/>
</dbReference>
<dbReference type="Pfam" id="PF00069">
    <property type="entry name" value="Pkinase"/>
    <property type="match status" value="1"/>
</dbReference>
<dbReference type="PROSITE" id="PS00108">
    <property type="entry name" value="PROTEIN_KINASE_ST"/>
    <property type="match status" value="1"/>
</dbReference>
<dbReference type="GO" id="GO:0005524">
    <property type="term" value="F:ATP binding"/>
    <property type="evidence" value="ECO:0007669"/>
    <property type="project" value="InterPro"/>
</dbReference>
<name>A0A024FY18_9STRA</name>
<evidence type="ECO:0000313" key="3">
    <source>
        <dbReference type="Proteomes" id="UP000053237"/>
    </source>
</evidence>
<dbReference type="PANTHER" id="PTHR44305">
    <property type="entry name" value="SI:DKEY-192D15.2-RELATED"/>
    <property type="match status" value="1"/>
</dbReference>
<dbReference type="InterPro" id="IPR000719">
    <property type="entry name" value="Prot_kinase_dom"/>
</dbReference>
<dbReference type="PANTHER" id="PTHR44305:SF25">
    <property type="entry name" value="CHROMOSOME UNDETERMINED SCAFFOLD_9, WHOLE GENOME SHOTGUN SEQUENCE"/>
    <property type="match status" value="1"/>
</dbReference>
<evidence type="ECO:0000313" key="2">
    <source>
        <dbReference type="EMBL" id="CCI39474.1"/>
    </source>
</evidence>
<proteinExistence type="predicted"/>
<dbReference type="SMART" id="SM00220">
    <property type="entry name" value="S_TKc"/>
    <property type="match status" value="1"/>
</dbReference>